<name>A0AAD5YBC6_9APHY</name>
<dbReference type="EMBL" id="JANAWD010000694">
    <property type="protein sequence ID" value="KAJ3476553.1"/>
    <property type="molecule type" value="Genomic_DNA"/>
</dbReference>
<evidence type="ECO:0000256" key="1">
    <source>
        <dbReference type="SAM" id="MobiDB-lite"/>
    </source>
</evidence>
<dbReference type="AlphaFoldDB" id="A0AAD5YBC6"/>
<reference evidence="2" key="1">
    <citation type="submission" date="2022-07" db="EMBL/GenBank/DDBJ databases">
        <title>Genome Sequence of Physisporinus lineatus.</title>
        <authorList>
            <person name="Buettner E."/>
        </authorList>
    </citation>
    <scope>NUCLEOTIDE SEQUENCE</scope>
    <source>
        <strain evidence="2">VT162</strain>
    </source>
</reference>
<dbReference type="Proteomes" id="UP001212997">
    <property type="component" value="Unassembled WGS sequence"/>
</dbReference>
<protein>
    <submittedName>
        <fullName evidence="2">Uncharacterized protein</fullName>
    </submittedName>
</protein>
<gene>
    <name evidence="2" type="ORF">NLI96_g11081</name>
</gene>
<sequence>MPSLHRKRTVKIIPVDLDDVMDKWDTDVPCASDIKRSGSDTESIISISSVLSKASSKAKVGPKPSEDHLNDQPMPPMENRPATHAPAALKPSEKAKVGPKPSQDHLNDQPMPPVEN</sequence>
<keyword evidence="3" id="KW-1185">Reference proteome</keyword>
<organism evidence="2 3">
    <name type="scientific">Meripilus lineatus</name>
    <dbReference type="NCBI Taxonomy" id="2056292"/>
    <lineage>
        <taxon>Eukaryota</taxon>
        <taxon>Fungi</taxon>
        <taxon>Dikarya</taxon>
        <taxon>Basidiomycota</taxon>
        <taxon>Agaricomycotina</taxon>
        <taxon>Agaricomycetes</taxon>
        <taxon>Polyporales</taxon>
        <taxon>Meripilaceae</taxon>
        <taxon>Meripilus</taxon>
    </lineage>
</organism>
<evidence type="ECO:0000313" key="3">
    <source>
        <dbReference type="Proteomes" id="UP001212997"/>
    </source>
</evidence>
<comment type="caution">
    <text evidence="2">The sequence shown here is derived from an EMBL/GenBank/DDBJ whole genome shotgun (WGS) entry which is preliminary data.</text>
</comment>
<feature type="compositionally biased region" description="Basic and acidic residues" evidence="1">
    <location>
        <begin position="91"/>
        <end position="107"/>
    </location>
</feature>
<evidence type="ECO:0000313" key="2">
    <source>
        <dbReference type="EMBL" id="KAJ3476553.1"/>
    </source>
</evidence>
<proteinExistence type="predicted"/>
<accession>A0AAD5YBC6</accession>
<feature type="region of interest" description="Disordered" evidence="1">
    <location>
        <begin position="51"/>
        <end position="116"/>
    </location>
</feature>